<evidence type="ECO:0000256" key="1">
    <source>
        <dbReference type="ARBA" id="ARBA00001933"/>
    </source>
</evidence>
<dbReference type="SUPFAM" id="SSF53383">
    <property type="entry name" value="PLP-dependent transferases"/>
    <property type="match status" value="1"/>
</dbReference>
<feature type="domain" description="Aminotransferase class I/classII large" evidence="3">
    <location>
        <begin position="50"/>
        <end position="388"/>
    </location>
</feature>
<evidence type="ECO:0000256" key="2">
    <source>
        <dbReference type="ARBA" id="ARBA00022679"/>
    </source>
</evidence>
<comment type="cofactor">
    <cofactor evidence="1">
        <name>pyridoxal 5'-phosphate</name>
        <dbReference type="ChEBI" id="CHEBI:597326"/>
    </cofactor>
</comment>
<dbReference type="PANTHER" id="PTHR13693">
    <property type="entry name" value="CLASS II AMINOTRANSFERASE/8-AMINO-7-OXONONANOATE SYNTHASE"/>
    <property type="match status" value="1"/>
</dbReference>
<dbReference type="InterPro" id="IPR015421">
    <property type="entry name" value="PyrdxlP-dep_Trfase_major"/>
</dbReference>
<dbReference type="InterPro" id="IPR004839">
    <property type="entry name" value="Aminotransferase_I/II_large"/>
</dbReference>
<sequence length="398" mass="43745">MALTFFKRSPKAILQRARDDYATKMRLKYAPYYLAMEAQQGTKIRLDGRDMIMLSSNDYLGLSFHPKVIEAGQNAMNKWGTSPTGARSSNGSRAYHIDLEEKLAAFLGREACHVHAAGYLSCLTSVAAFAQKGDVVLADKNIHSCLWDGLRLSMATVERFSHNNPEDLREVVSYVDSRSAKMLVIEGVYSMEGHIAKMPELIGIGEEFGCFSVVDDAHGFGVLGRQGRGTVDHFGLNDQVDIICGSMSKSLASTGGFIAASKDVIEYLRTNSKQTIFSAAVSPSQAAVASTALDIMQNEPEHHERLWRNTKRYTDILKSLGLDIWGSETPAVPIVLGSRESVYRFWKALLEKGVFTVMSIAPAVPPGKDLIRTAISALHTDEEIDRIGEAMAYAVKKL</sequence>
<evidence type="ECO:0000313" key="4">
    <source>
        <dbReference type="EMBL" id="WRQ88533.1"/>
    </source>
</evidence>
<dbReference type="GO" id="GO:0008483">
    <property type="term" value="F:transaminase activity"/>
    <property type="evidence" value="ECO:0007669"/>
    <property type="project" value="UniProtKB-KW"/>
</dbReference>
<reference evidence="4 5" key="1">
    <citation type="submission" date="2023-12" db="EMBL/GenBank/DDBJ databases">
        <title>Description of an unclassified Opitutus bacterium of Verrucomicrobiota.</title>
        <authorList>
            <person name="Zhang D.-F."/>
        </authorList>
    </citation>
    <scope>NUCLEOTIDE SEQUENCE [LARGE SCALE GENOMIC DNA]</scope>
    <source>
        <strain evidence="4 5">WL0086</strain>
    </source>
</reference>
<keyword evidence="5" id="KW-1185">Reference proteome</keyword>
<organism evidence="4 5">
    <name type="scientific">Actomonas aquatica</name>
    <dbReference type="NCBI Taxonomy" id="2866162"/>
    <lineage>
        <taxon>Bacteria</taxon>
        <taxon>Pseudomonadati</taxon>
        <taxon>Verrucomicrobiota</taxon>
        <taxon>Opitutia</taxon>
        <taxon>Opitutales</taxon>
        <taxon>Opitutaceae</taxon>
        <taxon>Actomonas</taxon>
    </lineage>
</organism>
<dbReference type="Proteomes" id="UP000738431">
    <property type="component" value="Chromosome"/>
</dbReference>
<dbReference type="Gene3D" id="3.90.1150.10">
    <property type="entry name" value="Aspartate Aminotransferase, domain 1"/>
    <property type="match status" value="1"/>
</dbReference>
<dbReference type="PANTHER" id="PTHR13693:SF3">
    <property type="entry name" value="LD36009P"/>
    <property type="match status" value="1"/>
</dbReference>
<proteinExistence type="predicted"/>
<name>A0ABZ1CAJ8_9BACT</name>
<dbReference type="EMBL" id="CP139781">
    <property type="protein sequence ID" value="WRQ88533.1"/>
    <property type="molecule type" value="Genomic_DNA"/>
</dbReference>
<protein>
    <submittedName>
        <fullName evidence="4">Pyridoxal phosphate-dependent aminotransferase family protein</fullName>
    </submittedName>
</protein>
<keyword evidence="2" id="KW-0808">Transferase</keyword>
<dbReference type="InterPro" id="IPR015424">
    <property type="entry name" value="PyrdxlP-dep_Trfase"/>
</dbReference>
<dbReference type="InterPro" id="IPR015422">
    <property type="entry name" value="PyrdxlP-dep_Trfase_small"/>
</dbReference>
<accession>A0ABZ1CAJ8</accession>
<evidence type="ECO:0000313" key="5">
    <source>
        <dbReference type="Proteomes" id="UP000738431"/>
    </source>
</evidence>
<gene>
    <name evidence="4" type="ORF">K1X11_003900</name>
</gene>
<keyword evidence="4" id="KW-0032">Aminotransferase</keyword>
<dbReference type="Gene3D" id="3.40.640.10">
    <property type="entry name" value="Type I PLP-dependent aspartate aminotransferase-like (Major domain)"/>
    <property type="match status" value="1"/>
</dbReference>
<dbReference type="Pfam" id="PF00155">
    <property type="entry name" value="Aminotran_1_2"/>
    <property type="match status" value="1"/>
</dbReference>
<evidence type="ECO:0000259" key="3">
    <source>
        <dbReference type="Pfam" id="PF00155"/>
    </source>
</evidence>
<dbReference type="RefSeq" id="WP_221032969.1">
    <property type="nucleotide sequence ID" value="NZ_CP139781.1"/>
</dbReference>
<dbReference type="InterPro" id="IPR050087">
    <property type="entry name" value="AON_synthase_class-II"/>
</dbReference>